<evidence type="ECO:0000259" key="7">
    <source>
        <dbReference type="PROSITE" id="PS50234"/>
    </source>
</evidence>
<evidence type="ECO:0000256" key="6">
    <source>
        <dbReference type="SAM" id="Phobius"/>
    </source>
</evidence>
<keyword evidence="4 6" id="KW-0472">Membrane</keyword>
<keyword evidence="9" id="KW-1185">Reference proteome</keyword>
<dbReference type="SUPFAM" id="SSF53300">
    <property type="entry name" value="vWA-like"/>
    <property type="match status" value="1"/>
</dbReference>
<name>A0A6M1RX45_9BACT</name>
<sequence length="627" mass="70605">MHFAEPQFLSLAVVVPVLLAALLWWGARVRRRLRAQFVPPRLLEVLLVGWSAARERGRLLLLTAACACLLLALARPQWGYTVEEVRQRGLDIVVAVDVSRSMLAADVPPNRLTRAKLAVQDLLRVARTDRFALVAFAGSAVLLCPLTWDDAAFLQSLDALEVGTVSDTGTSLAAALQAAERAFSAREDNYRVVVLLTDGEDHEGGALEAARRLGGQGIRLITVGVGTPEGDLIRVRDARGREDYVRDEAGQVVKSRLVEGLLRQMAEATPGGFYLPLQGPRVMETLYERGLADLPRREGTERFVRRLRDRYHWPLAMALVLTAVEWLWPERHRRGGRRGVLASVMVFWLLGISGLTPAWAASAARGLREYEKGHYDAARREFEALLEKRPADERLRFNAGASAYRQGRFDEAATYFEEASRSQDLRLQEWSYYNRGNSLYRLGEAETDLNRRRALWEEALRQYMNALRLNTNNADAQYNLEFVRKRLEELPPPSQQQQSSSGDQQNQQSQRRDRPSGQQEQGAQSRSEPSANANSGQHEEREEAARSGEPQGSEQQAMQPPEARERGPSGREESEGNRGAEERSGRPDRMTPEEAERLLDTLRGDERRLPPEKTTTRGARSRSRKDW</sequence>
<dbReference type="SMART" id="SM00327">
    <property type="entry name" value="VWA"/>
    <property type="match status" value="1"/>
</dbReference>
<accession>A0A6M1RX45</accession>
<dbReference type="PROSITE" id="PS50234">
    <property type="entry name" value="VWFA"/>
    <property type="match status" value="1"/>
</dbReference>
<dbReference type="PANTHER" id="PTHR22550:SF5">
    <property type="entry name" value="LEUCINE ZIPPER PROTEIN 4"/>
    <property type="match status" value="1"/>
</dbReference>
<feature type="transmembrane region" description="Helical" evidence="6">
    <location>
        <begin position="6"/>
        <end position="27"/>
    </location>
</feature>
<dbReference type="InterPro" id="IPR002035">
    <property type="entry name" value="VWF_A"/>
</dbReference>
<keyword evidence="2 6" id="KW-0812">Transmembrane</keyword>
<feature type="transmembrane region" description="Helical" evidence="6">
    <location>
        <begin position="340"/>
        <end position="360"/>
    </location>
</feature>
<proteinExistence type="predicted"/>
<feature type="compositionally biased region" description="Polar residues" evidence="5">
    <location>
        <begin position="517"/>
        <end position="536"/>
    </location>
</feature>
<feature type="region of interest" description="Disordered" evidence="5">
    <location>
        <begin position="490"/>
        <end position="627"/>
    </location>
</feature>
<evidence type="ECO:0000256" key="5">
    <source>
        <dbReference type="SAM" id="MobiDB-lite"/>
    </source>
</evidence>
<dbReference type="Proteomes" id="UP000477311">
    <property type="component" value="Unassembled WGS sequence"/>
</dbReference>
<protein>
    <submittedName>
        <fullName evidence="8">VWA domain-containing protein</fullName>
    </submittedName>
</protein>
<evidence type="ECO:0000256" key="1">
    <source>
        <dbReference type="ARBA" id="ARBA00022475"/>
    </source>
</evidence>
<dbReference type="SUPFAM" id="SSF48452">
    <property type="entry name" value="TPR-like"/>
    <property type="match status" value="1"/>
</dbReference>
<dbReference type="InterPro" id="IPR011990">
    <property type="entry name" value="TPR-like_helical_dom_sf"/>
</dbReference>
<evidence type="ECO:0000313" key="9">
    <source>
        <dbReference type="Proteomes" id="UP000477311"/>
    </source>
</evidence>
<feature type="compositionally biased region" description="Basic and acidic residues" evidence="5">
    <location>
        <begin position="562"/>
        <end position="615"/>
    </location>
</feature>
<comment type="caution">
    <text evidence="8">The sequence shown here is derived from an EMBL/GenBank/DDBJ whole genome shotgun (WGS) entry which is preliminary data.</text>
</comment>
<gene>
    <name evidence="8" type="ORF">G4L39_10940</name>
</gene>
<dbReference type="Pfam" id="PF13519">
    <property type="entry name" value="VWA_2"/>
    <property type="match status" value="1"/>
</dbReference>
<dbReference type="InterPro" id="IPR036465">
    <property type="entry name" value="vWFA_dom_sf"/>
</dbReference>
<dbReference type="RefSeq" id="WP_165108200.1">
    <property type="nucleotide sequence ID" value="NZ_JAAKYA010000076.1"/>
</dbReference>
<evidence type="ECO:0000256" key="3">
    <source>
        <dbReference type="ARBA" id="ARBA00022989"/>
    </source>
</evidence>
<feature type="domain" description="VWFA" evidence="7">
    <location>
        <begin position="91"/>
        <end position="261"/>
    </location>
</feature>
<dbReference type="Gene3D" id="3.40.50.410">
    <property type="entry name" value="von Willebrand factor, type A domain"/>
    <property type="match status" value="1"/>
</dbReference>
<dbReference type="InterPro" id="IPR050768">
    <property type="entry name" value="UPF0353/GerABKA_families"/>
</dbReference>
<dbReference type="EMBL" id="JAAKYA010000076">
    <property type="protein sequence ID" value="NGO39904.1"/>
    <property type="molecule type" value="Genomic_DNA"/>
</dbReference>
<organism evidence="8 9">
    <name type="scientific">Limisphaera ngatamarikiensis</name>
    <dbReference type="NCBI Taxonomy" id="1324935"/>
    <lineage>
        <taxon>Bacteria</taxon>
        <taxon>Pseudomonadati</taxon>
        <taxon>Verrucomicrobiota</taxon>
        <taxon>Verrucomicrobiia</taxon>
        <taxon>Limisphaerales</taxon>
        <taxon>Limisphaeraceae</taxon>
        <taxon>Limisphaera</taxon>
    </lineage>
</organism>
<dbReference type="PANTHER" id="PTHR22550">
    <property type="entry name" value="SPORE GERMINATION PROTEIN"/>
    <property type="match status" value="1"/>
</dbReference>
<evidence type="ECO:0000256" key="2">
    <source>
        <dbReference type="ARBA" id="ARBA00022692"/>
    </source>
</evidence>
<feature type="compositionally biased region" description="Basic and acidic residues" evidence="5">
    <location>
        <begin position="537"/>
        <end position="546"/>
    </location>
</feature>
<evidence type="ECO:0000313" key="8">
    <source>
        <dbReference type="EMBL" id="NGO39904.1"/>
    </source>
</evidence>
<keyword evidence="3 6" id="KW-1133">Transmembrane helix</keyword>
<dbReference type="AlphaFoldDB" id="A0A6M1RX45"/>
<evidence type="ECO:0000256" key="4">
    <source>
        <dbReference type="ARBA" id="ARBA00023136"/>
    </source>
</evidence>
<feature type="compositionally biased region" description="Low complexity" evidence="5">
    <location>
        <begin position="495"/>
        <end position="509"/>
    </location>
</feature>
<reference evidence="8 9" key="1">
    <citation type="submission" date="2020-02" db="EMBL/GenBank/DDBJ databases">
        <title>Draft genome sequence of Limisphaera ngatamarikiensis NGM72.4T, a thermophilic Verrucomicrobia grouped in subdivision 3.</title>
        <authorList>
            <person name="Carere C.R."/>
            <person name="Steen J."/>
            <person name="Hugenholtz P."/>
            <person name="Stott M.B."/>
        </authorList>
    </citation>
    <scope>NUCLEOTIDE SEQUENCE [LARGE SCALE GENOMIC DNA]</scope>
    <source>
        <strain evidence="8 9">NGM72.4</strain>
    </source>
</reference>
<dbReference type="Pfam" id="PF13432">
    <property type="entry name" value="TPR_16"/>
    <property type="match status" value="1"/>
</dbReference>
<dbReference type="Gene3D" id="1.25.40.10">
    <property type="entry name" value="Tetratricopeptide repeat domain"/>
    <property type="match status" value="1"/>
</dbReference>
<keyword evidence="1" id="KW-1003">Cell membrane</keyword>